<dbReference type="EMBL" id="SDMK01000001">
    <property type="protein sequence ID" value="RXS98092.1"/>
    <property type="molecule type" value="Genomic_DNA"/>
</dbReference>
<feature type="transmembrane region" description="Helical" evidence="1">
    <location>
        <begin position="78"/>
        <end position="96"/>
    </location>
</feature>
<evidence type="ECO:0000256" key="1">
    <source>
        <dbReference type="SAM" id="Phobius"/>
    </source>
</evidence>
<feature type="transmembrane region" description="Helical" evidence="1">
    <location>
        <begin position="43"/>
        <end position="66"/>
    </location>
</feature>
<evidence type="ECO:0000313" key="3">
    <source>
        <dbReference type="Proteomes" id="UP000290253"/>
    </source>
</evidence>
<evidence type="ECO:0000313" key="2">
    <source>
        <dbReference type="EMBL" id="RXS98092.1"/>
    </source>
</evidence>
<dbReference type="OrthoDB" id="122872at2"/>
<reference evidence="2 3" key="1">
    <citation type="journal article" date="2016" name="Int. J. Syst. Evol. Microbiol.">
        <title>Acidipila dinghuensis sp. nov., an acidobacterium isolated from forest soil.</title>
        <authorList>
            <person name="Jiang Y.W."/>
            <person name="Wang J."/>
            <person name="Chen M.H."/>
            <person name="Lv Y.Y."/>
            <person name="Qiu L.H."/>
        </authorList>
    </citation>
    <scope>NUCLEOTIDE SEQUENCE [LARGE SCALE GENOMIC DNA]</scope>
    <source>
        <strain evidence="2 3">DHOF10</strain>
    </source>
</reference>
<dbReference type="AlphaFoldDB" id="A0A4V1NW40"/>
<keyword evidence="1" id="KW-0812">Transmembrane</keyword>
<name>A0A4V1NW40_9BACT</name>
<proteinExistence type="predicted"/>
<keyword evidence="1" id="KW-1133">Transmembrane helix</keyword>
<feature type="transmembrane region" description="Helical" evidence="1">
    <location>
        <begin position="7"/>
        <end position="27"/>
    </location>
</feature>
<gene>
    <name evidence="2" type="ORF">ESZ00_01890</name>
</gene>
<comment type="caution">
    <text evidence="2">The sequence shown here is derived from an EMBL/GenBank/DDBJ whole genome shotgun (WGS) entry which is preliminary data.</text>
</comment>
<protein>
    <submittedName>
        <fullName evidence="2">Uncharacterized protein</fullName>
    </submittedName>
</protein>
<organism evidence="2 3">
    <name type="scientific">Silvibacterium dinghuense</name>
    <dbReference type="NCBI Taxonomy" id="1560006"/>
    <lineage>
        <taxon>Bacteria</taxon>
        <taxon>Pseudomonadati</taxon>
        <taxon>Acidobacteriota</taxon>
        <taxon>Terriglobia</taxon>
        <taxon>Terriglobales</taxon>
        <taxon>Acidobacteriaceae</taxon>
        <taxon>Silvibacterium</taxon>
    </lineage>
</organism>
<dbReference type="Proteomes" id="UP000290253">
    <property type="component" value="Unassembled WGS sequence"/>
</dbReference>
<keyword evidence="1" id="KW-0472">Membrane</keyword>
<keyword evidence="3" id="KW-1185">Reference proteome</keyword>
<sequence>MWNVSMLFWNILGAVVYLVAASHGWVIPAERDAGIHAVTGEPFVWFAAIAPVLALFLLTNLIWVIVISVRRQWKHSRMWFLGFPIWITAIIVDFAHHG</sequence>
<accession>A0A4V1NW40</accession>